<gene>
    <name evidence="6" type="ORF">ADN00_10845</name>
</gene>
<dbReference type="STRING" id="1134406.ADN00_10845"/>
<dbReference type="PANTHER" id="PTHR47053">
    <property type="entry name" value="MUREIN DD-ENDOPEPTIDASE MEPH-RELATED"/>
    <property type="match status" value="1"/>
</dbReference>
<evidence type="ECO:0000313" key="6">
    <source>
        <dbReference type="EMBL" id="KPL77048.1"/>
    </source>
</evidence>
<evidence type="ECO:0000256" key="1">
    <source>
        <dbReference type="ARBA" id="ARBA00007074"/>
    </source>
</evidence>
<dbReference type="AlphaFoldDB" id="A0A0P6XUH3"/>
<dbReference type="InterPro" id="IPR000064">
    <property type="entry name" value="NLP_P60_dom"/>
</dbReference>
<dbReference type="RefSeq" id="WP_075063016.1">
    <property type="nucleotide sequence ID" value="NZ_LGCL01000024.1"/>
</dbReference>
<dbReference type="GO" id="GO:0008234">
    <property type="term" value="F:cysteine-type peptidase activity"/>
    <property type="evidence" value="ECO:0007669"/>
    <property type="project" value="UniProtKB-KW"/>
</dbReference>
<dbReference type="OrthoDB" id="9808890at2"/>
<dbReference type="GO" id="GO:0006508">
    <property type="term" value="P:proteolysis"/>
    <property type="evidence" value="ECO:0007669"/>
    <property type="project" value="UniProtKB-KW"/>
</dbReference>
<feature type="domain" description="NlpC/P60" evidence="5">
    <location>
        <begin position="210"/>
        <end position="333"/>
    </location>
</feature>
<dbReference type="Pfam" id="PF00877">
    <property type="entry name" value="NLPC_P60"/>
    <property type="match status" value="1"/>
</dbReference>
<keyword evidence="7" id="KW-1185">Reference proteome</keyword>
<name>A0A0P6XUH3_9CHLR</name>
<organism evidence="6 7">
    <name type="scientific">Ornatilinea apprima</name>
    <dbReference type="NCBI Taxonomy" id="1134406"/>
    <lineage>
        <taxon>Bacteria</taxon>
        <taxon>Bacillati</taxon>
        <taxon>Chloroflexota</taxon>
        <taxon>Anaerolineae</taxon>
        <taxon>Anaerolineales</taxon>
        <taxon>Anaerolineaceae</taxon>
        <taxon>Ornatilinea</taxon>
    </lineage>
</organism>
<keyword evidence="2" id="KW-0645">Protease</keyword>
<dbReference type="PANTHER" id="PTHR47053:SF1">
    <property type="entry name" value="MUREIN DD-ENDOPEPTIDASE MEPH-RELATED"/>
    <property type="match status" value="1"/>
</dbReference>
<evidence type="ECO:0000256" key="2">
    <source>
        <dbReference type="ARBA" id="ARBA00022670"/>
    </source>
</evidence>
<dbReference type="InterPro" id="IPR041382">
    <property type="entry name" value="SH3_16"/>
</dbReference>
<evidence type="ECO:0000256" key="4">
    <source>
        <dbReference type="ARBA" id="ARBA00022807"/>
    </source>
</evidence>
<dbReference type="PROSITE" id="PS51935">
    <property type="entry name" value="NLPC_P60"/>
    <property type="match status" value="1"/>
</dbReference>
<dbReference type="EMBL" id="LGCL01000024">
    <property type="protein sequence ID" value="KPL77048.1"/>
    <property type="molecule type" value="Genomic_DNA"/>
</dbReference>
<dbReference type="Proteomes" id="UP000050417">
    <property type="component" value="Unassembled WGS sequence"/>
</dbReference>
<dbReference type="InterPro" id="IPR051202">
    <property type="entry name" value="Peptidase_C40"/>
</dbReference>
<evidence type="ECO:0000259" key="5">
    <source>
        <dbReference type="PROSITE" id="PS51935"/>
    </source>
</evidence>
<evidence type="ECO:0000313" key="7">
    <source>
        <dbReference type="Proteomes" id="UP000050417"/>
    </source>
</evidence>
<accession>A0A0P6XUH3</accession>
<keyword evidence="4" id="KW-0788">Thiol protease</keyword>
<dbReference type="SUPFAM" id="SSF54001">
    <property type="entry name" value="Cysteine proteinases"/>
    <property type="match status" value="1"/>
</dbReference>
<reference evidence="6 7" key="1">
    <citation type="submission" date="2015-07" db="EMBL/GenBank/DDBJ databases">
        <title>Genome sequence of Ornatilinea apprima DSM 23815.</title>
        <authorList>
            <person name="Hemp J."/>
            <person name="Ward L.M."/>
            <person name="Pace L.A."/>
            <person name="Fischer W.W."/>
        </authorList>
    </citation>
    <scope>NUCLEOTIDE SEQUENCE [LARGE SCALE GENOMIC DNA]</scope>
    <source>
        <strain evidence="6 7">P3M-1</strain>
    </source>
</reference>
<dbReference type="Gene3D" id="3.90.1720.10">
    <property type="entry name" value="endopeptidase domain like (from Nostoc punctiforme)"/>
    <property type="match status" value="1"/>
</dbReference>
<dbReference type="Pfam" id="PF18348">
    <property type="entry name" value="SH3_16"/>
    <property type="match status" value="1"/>
</dbReference>
<dbReference type="InterPro" id="IPR038765">
    <property type="entry name" value="Papain-like_cys_pep_sf"/>
</dbReference>
<comment type="caution">
    <text evidence="6">The sequence shown here is derived from an EMBL/GenBank/DDBJ whole genome shotgun (WGS) entry which is preliminary data.</text>
</comment>
<evidence type="ECO:0000256" key="3">
    <source>
        <dbReference type="ARBA" id="ARBA00022801"/>
    </source>
</evidence>
<protein>
    <recommendedName>
        <fullName evidence="5">NlpC/P60 domain-containing protein</fullName>
    </recommendedName>
</protein>
<sequence length="338" mass="37513">MREDLEAILKELAERFADTRAHLFEVNVQSLEGNTAVLAGRVLEEATLQALRLALAETLPGLRVVDDGVQVLRQDNPKILSVGTNLTGLYAQPEFGELLSELMYGWALEIVEERGDWAFVRQLDGYLGWAYLPYLTDDLIPVPTHLVMEPVGLLRAEPRANAPLLGRVLGGTSVRLLDLKDGWARVSASPHGWLPTDALRAFEELPETALEKRAQMMQDAARLTGVPYLWGGCSANGIDCSGFAQLLHRWVGIATPRDADMQYRHGKPIEPPFLPGDLLFFGDTDTSRITHVTISLGGWQIIHSSRARNGVYVDDVQSVPHLKESYLRACTYMDDREG</sequence>
<keyword evidence="3" id="KW-0378">Hydrolase</keyword>
<comment type="similarity">
    <text evidence="1">Belongs to the peptidase C40 family.</text>
</comment>
<proteinExistence type="inferred from homology"/>